<dbReference type="EMBL" id="AFXZ01000002">
    <property type="protein sequence ID" value="EGV44935.1"/>
    <property type="molecule type" value="Genomic_DNA"/>
</dbReference>
<comment type="caution">
    <text evidence="2">The sequence shown here is derived from an EMBL/GenBank/DDBJ whole genome shotgun (WGS) entry which is preliminary data.</text>
</comment>
<keyword evidence="1" id="KW-0812">Transmembrane</keyword>
<evidence type="ECO:0000313" key="3">
    <source>
        <dbReference type="Proteomes" id="UP000003730"/>
    </source>
</evidence>
<dbReference type="OrthoDB" id="1466970at2"/>
<dbReference type="STRING" id="1046627.BZARG_131"/>
<accession>G2E9C0</accession>
<name>G2E9C0_9FLAO</name>
<reference evidence="2 3" key="1">
    <citation type="journal article" date="2008" name="Int. J. Syst. Evol. Microbiol.">
        <title>Bizionia argentinensis sp. nov., isolated from surface marine water in Antarctica.</title>
        <authorList>
            <person name="Bercovich A."/>
            <person name="Vazquez S.C."/>
            <person name="Yankilevich P."/>
            <person name="Coria S.H."/>
            <person name="Foti M."/>
            <person name="Hernandez E."/>
            <person name="Vidal A."/>
            <person name="Ruberto L."/>
            <person name="Melo C."/>
            <person name="Marenssi S."/>
            <person name="Criscuolo M."/>
            <person name="Memoli M."/>
            <person name="Arguelles M."/>
            <person name="Mac Cormack W.P."/>
        </authorList>
    </citation>
    <scope>NUCLEOTIDE SEQUENCE [LARGE SCALE GENOMIC DNA]</scope>
    <source>
        <strain evidence="2 3">JUB59</strain>
    </source>
</reference>
<evidence type="ECO:0000313" key="2">
    <source>
        <dbReference type="EMBL" id="EGV44935.1"/>
    </source>
</evidence>
<dbReference type="eggNOG" id="ENOG5032SSW">
    <property type="taxonomic scope" value="Bacteria"/>
</dbReference>
<protein>
    <submittedName>
        <fullName evidence="2">DUF4258 domain-containing protein</fullName>
    </submittedName>
</protein>
<dbReference type="PATRIC" id="fig|1046627.3.peg.146"/>
<feature type="transmembrane region" description="Helical" evidence="1">
    <location>
        <begin position="7"/>
        <end position="25"/>
    </location>
</feature>
<evidence type="ECO:0000256" key="1">
    <source>
        <dbReference type="SAM" id="Phobius"/>
    </source>
</evidence>
<organism evidence="2 3">
    <name type="scientific">Bizionia argentinensis JUB59</name>
    <dbReference type="NCBI Taxonomy" id="1046627"/>
    <lineage>
        <taxon>Bacteria</taxon>
        <taxon>Pseudomonadati</taxon>
        <taxon>Bacteroidota</taxon>
        <taxon>Flavobacteriia</taxon>
        <taxon>Flavobacteriales</taxon>
        <taxon>Flavobacteriaceae</taxon>
        <taxon>Bizionia</taxon>
    </lineage>
</organism>
<proteinExistence type="predicted"/>
<keyword evidence="1" id="KW-0472">Membrane</keyword>
<sequence>MKLLHRIGYYLGGFSIGLILLAFFLKGKNTSCDYGPESRVLKNINSKTLHISPSAEKEFQAHAIDSATIRQVLKYGDIHFSKSDTRKKPCGIYFLEGRTKEAELDLKIENCDSIATITEVIWK</sequence>
<dbReference type="Proteomes" id="UP000003730">
    <property type="component" value="Unassembled WGS sequence"/>
</dbReference>
<dbReference type="RefSeq" id="WP_008634530.1">
    <property type="nucleotide sequence ID" value="NZ_AFXZ01000002.1"/>
</dbReference>
<gene>
    <name evidence="2" type="ORF">BZARG_131</name>
</gene>
<keyword evidence="1" id="KW-1133">Transmembrane helix</keyword>
<keyword evidence="3" id="KW-1185">Reference proteome</keyword>
<dbReference type="AlphaFoldDB" id="G2E9C0"/>